<dbReference type="Proteomes" id="UP000823775">
    <property type="component" value="Unassembled WGS sequence"/>
</dbReference>
<organism evidence="1 2">
    <name type="scientific">Datura stramonium</name>
    <name type="common">Jimsonweed</name>
    <name type="synonym">Common thornapple</name>
    <dbReference type="NCBI Taxonomy" id="4076"/>
    <lineage>
        <taxon>Eukaryota</taxon>
        <taxon>Viridiplantae</taxon>
        <taxon>Streptophyta</taxon>
        <taxon>Embryophyta</taxon>
        <taxon>Tracheophyta</taxon>
        <taxon>Spermatophyta</taxon>
        <taxon>Magnoliopsida</taxon>
        <taxon>eudicotyledons</taxon>
        <taxon>Gunneridae</taxon>
        <taxon>Pentapetalae</taxon>
        <taxon>asterids</taxon>
        <taxon>lamiids</taxon>
        <taxon>Solanales</taxon>
        <taxon>Solanaceae</taxon>
        <taxon>Solanoideae</taxon>
        <taxon>Datureae</taxon>
        <taxon>Datura</taxon>
    </lineage>
</organism>
<accession>A0ABS8T0H7</accession>
<gene>
    <name evidence="1" type="ORF">HAX54_053110</name>
</gene>
<sequence length="115" mass="13161">MSNDQSSSFYISQNVSYHTSHNMKGFPYPTTQMPMLKILLLTQREPHNYKHQVMTRDGPMIYSEHLQASSTFATPSKLAPYLATNACIPLNPRLEPIYEIYLVLFYVSSSIEAII</sequence>
<evidence type="ECO:0000313" key="2">
    <source>
        <dbReference type="Proteomes" id="UP000823775"/>
    </source>
</evidence>
<proteinExistence type="predicted"/>
<keyword evidence="2" id="KW-1185">Reference proteome</keyword>
<reference evidence="1 2" key="1">
    <citation type="journal article" date="2021" name="BMC Genomics">
        <title>Datura genome reveals duplications of psychoactive alkaloid biosynthetic genes and high mutation rate following tissue culture.</title>
        <authorList>
            <person name="Rajewski A."/>
            <person name="Carter-House D."/>
            <person name="Stajich J."/>
            <person name="Litt A."/>
        </authorList>
    </citation>
    <scope>NUCLEOTIDE SEQUENCE [LARGE SCALE GENOMIC DNA]</scope>
    <source>
        <strain evidence="1">AR-01</strain>
    </source>
</reference>
<comment type="caution">
    <text evidence="1">The sequence shown here is derived from an EMBL/GenBank/DDBJ whole genome shotgun (WGS) entry which is preliminary data.</text>
</comment>
<dbReference type="EMBL" id="JACEIK010000980">
    <property type="protein sequence ID" value="MCD7464616.1"/>
    <property type="molecule type" value="Genomic_DNA"/>
</dbReference>
<protein>
    <submittedName>
        <fullName evidence="1">Uncharacterized protein</fullName>
    </submittedName>
</protein>
<name>A0ABS8T0H7_DATST</name>
<evidence type="ECO:0000313" key="1">
    <source>
        <dbReference type="EMBL" id="MCD7464616.1"/>
    </source>
</evidence>